<dbReference type="Proteomes" id="UP000182841">
    <property type="component" value="Unassembled WGS sequence"/>
</dbReference>
<dbReference type="OrthoDB" id="164170at2"/>
<evidence type="ECO:0000256" key="1">
    <source>
        <dbReference type="ARBA" id="ARBA00006814"/>
    </source>
</evidence>
<dbReference type="AlphaFoldDB" id="A0A1H9TUC7"/>
<gene>
    <name evidence="5" type="ORF">SAMN05421870_10722</name>
</gene>
<dbReference type="STRING" id="943816.AN217_16420"/>
<reference evidence="6" key="1">
    <citation type="submission" date="2016-10" db="EMBL/GenBank/DDBJ databases">
        <authorList>
            <person name="Varghese N."/>
            <person name="Submissions S."/>
        </authorList>
    </citation>
    <scope>NUCLEOTIDE SEQUENCE [LARGE SCALE GENOMIC DNA]</scope>
    <source>
        <strain evidence="6">CGMCC 4.6825</strain>
    </source>
</reference>
<evidence type="ECO:0000256" key="4">
    <source>
        <dbReference type="ARBA" id="ARBA00022801"/>
    </source>
</evidence>
<protein>
    <submittedName>
        <fullName evidence="5">Hydrogenase maturation protease</fullName>
    </submittedName>
</protein>
<dbReference type="Pfam" id="PF01750">
    <property type="entry name" value="HycI"/>
    <property type="match status" value="1"/>
</dbReference>
<dbReference type="EMBL" id="FOGO01000007">
    <property type="protein sequence ID" value="SES01000.1"/>
    <property type="molecule type" value="Genomic_DNA"/>
</dbReference>
<accession>A0A1H9TUC7</accession>
<dbReference type="InterPro" id="IPR000671">
    <property type="entry name" value="Peptidase_A31"/>
</dbReference>
<dbReference type="GO" id="GO:0004190">
    <property type="term" value="F:aspartic-type endopeptidase activity"/>
    <property type="evidence" value="ECO:0007669"/>
    <property type="project" value="UniProtKB-KW"/>
</dbReference>
<proteinExistence type="inferred from homology"/>
<sequence>MDSGGPEGGQQTTADAARITVIGVGNTFRGDDGTGPAAVARLRARMPPGGTPGGVRTVCCDGDPARLIDLWTDAALAVVVDAARAVPACPGRVHRLEPGAGATWPVRTTSSHGLGLGYAVALAQALGRLPDRLVVYAVEGADGSLGEGLTPAVAAALEPLVERIRAEIARAAEAPPDERRN</sequence>
<evidence type="ECO:0000256" key="2">
    <source>
        <dbReference type="ARBA" id="ARBA00022670"/>
    </source>
</evidence>
<dbReference type="GO" id="GO:0008047">
    <property type="term" value="F:enzyme activator activity"/>
    <property type="evidence" value="ECO:0007669"/>
    <property type="project" value="InterPro"/>
</dbReference>
<dbReference type="CDD" id="cd00518">
    <property type="entry name" value="H2MP"/>
    <property type="match status" value="1"/>
</dbReference>
<evidence type="ECO:0000256" key="3">
    <source>
        <dbReference type="ARBA" id="ARBA00022750"/>
    </source>
</evidence>
<comment type="similarity">
    <text evidence="1">Belongs to the peptidase A31 family.</text>
</comment>
<dbReference type="SUPFAM" id="SSF53163">
    <property type="entry name" value="HybD-like"/>
    <property type="match status" value="1"/>
</dbReference>
<keyword evidence="4" id="KW-0378">Hydrolase</keyword>
<organism evidence="5 6">
    <name type="scientific">Streptomyces qinglanensis</name>
    <dbReference type="NCBI Taxonomy" id="943816"/>
    <lineage>
        <taxon>Bacteria</taxon>
        <taxon>Bacillati</taxon>
        <taxon>Actinomycetota</taxon>
        <taxon>Actinomycetes</taxon>
        <taxon>Kitasatosporales</taxon>
        <taxon>Streptomycetaceae</taxon>
        <taxon>Streptomyces</taxon>
    </lineage>
</organism>
<dbReference type="PANTHER" id="PTHR30302:SF1">
    <property type="entry name" value="HYDROGENASE 2 MATURATION PROTEASE"/>
    <property type="match status" value="1"/>
</dbReference>
<evidence type="ECO:0000313" key="5">
    <source>
        <dbReference type="EMBL" id="SES01000.1"/>
    </source>
</evidence>
<dbReference type="RefSeq" id="WP_075000979.1">
    <property type="nucleotide sequence ID" value="NZ_FOGO01000007.1"/>
</dbReference>
<keyword evidence="3" id="KW-0064">Aspartyl protease</keyword>
<dbReference type="NCBIfam" id="TIGR00072">
    <property type="entry name" value="hydrog_prot"/>
    <property type="match status" value="1"/>
</dbReference>
<dbReference type="GO" id="GO:0016485">
    <property type="term" value="P:protein processing"/>
    <property type="evidence" value="ECO:0007669"/>
    <property type="project" value="TreeGrafter"/>
</dbReference>
<dbReference type="Gene3D" id="3.40.50.1450">
    <property type="entry name" value="HybD-like"/>
    <property type="match status" value="1"/>
</dbReference>
<dbReference type="PANTHER" id="PTHR30302">
    <property type="entry name" value="HYDROGENASE 1 MATURATION PROTEASE"/>
    <property type="match status" value="1"/>
</dbReference>
<keyword evidence="2 5" id="KW-0645">Protease</keyword>
<dbReference type="InterPro" id="IPR023430">
    <property type="entry name" value="Pept_HybD-like_dom_sf"/>
</dbReference>
<name>A0A1H9TUC7_9ACTN</name>
<evidence type="ECO:0000313" key="6">
    <source>
        <dbReference type="Proteomes" id="UP000182841"/>
    </source>
</evidence>
<keyword evidence="6" id="KW-1185">Reference proteome</keyword>